<feature type="compositionally biased region" description="Polar residues" evidence="2">
    <location>
        <begin position="1"/>
        <end position="11"/>
    </location>
</feature>
<evidence type="ECO:0000256" key="1">
    <source>
        <dbReference type="ARBA" id="ARBA00006295"/>
    </source>
</evidence>
<dbReference type="SMART" id="SM00470">
    <property type="entry name" value="ParB"/>
    <property type="match status" value="1"/>
</dbReference>
<comment type="caution">
    <text evidence="4">The sequence shown here is derived from an EMBL/GenBank/DDBJ whole genome shotgun (WGS) entry which is preliminary data.</text>
</comment>
<comment type="similarity">
    <text evidence="1">Belongs to the ParB family.</text>
</comment>
<dbReference type="PANTHER" id="PTHR33375:SF1">
    <property type="entry name" value="CHROMOSOME-PARTITIONING PROTEIN PARB-RELATED"/>
    <property type="match status" value="1"/>
</dbReference>
<dbReference type="CDD" id="cd16405">
    <property type="entry name" value="RepB_like_N"/>
    <property type="match status" value="1"/>
</dbReference>
<dbReference type="GO" id="GO:0005694">
    <property type="term" value="C:chromosome"/>
    <property type="evidence" value="ECO:0007669"/>
    <property type="project" value="TreeGrafter"/>
</dbReference>
<sequence>MATTANKNRSILSGLVGDRAPVTETPKVQEATAPPATRPPDRLNTRLSGLSRVTSGDVREKTLHLVDPARCRMWSRHNRRYDLLSEASCADLLEGLRSQGEQEFPAIVRAVSDDPNIDFEVICGARRHWSVSFLRTVEHRPIKFLIEVRDLDDEAAFRLSDVENRARDDISDYERALDYRTAVEDYYGGVARRMAERMEVSEQWLSRFLELAKLPAAVVEAFGDIRQIRENHARTIKPLLNDDQARPKVMAAAKTLSAEQGARAKAGEPVIEAAKVIERLKAAGAGKATASRAKAGPKIHSSDAGARLFSLIPKSAKRAVIELSLDANATNADFHKAFAAALSDLRPGK</sequence>
<keyword evidence="5" id="KW-1185">Reference proteome</keyword>
<feature type="region of interest" description="Disordered" evidence="2">
    <location>
        <begin position="1"/>
        <end position="51"/>
    </location>
</feature>
<dbReference type="Gene3D" id="1.10.10.2830">
    <property type="match status" value="1"/>
</dbReference>
<dbReference type="InterPro" id="IPR037972">
    <property type="entry name" value="RepB_N"/>
</dbReference>
<dbReference type="EMBL" id="JACIDK010000006">
    <property type="protein sequence ID" value="MBB3892838.1"/>
    <property type="molecule type" value="Genomic_DNA"/>
</dbReference>
<accession>A0A840A375</accession>
<reference evidence="4 5" key="1">
    <citation type="submission" date="2020-08" db="EMBL/GenBank/DDBJ databases">
        <title>Genomic Encyclopedia of Type Strains, Phase IV (KMG-IV): sequencing the most valuable type-strain genomes for metagenomic binning, comparative biology and taxonomic classification.</title>
        <authorList>
            <person name="Goeker M."/>
        </authorList>
    </citation>
    <scope>NUCLEOTIDE SEQUENCE [LARGE SCALE GENOMIC DNA]</scope>
    <source>
        <strain evidence="4 5">DSM 21793</strain>
    </source>
</reference>
<dbReference type="GO" id="GO:0007059">
    <property type="term" value="P:chromosome segregation"/>
    <property type="evidence" value="ECO:0007669"/>
    <property type="project" value="TreeGrafter"/>
</dbReference>
<dbReference type="SUPFAM" id="SSF110849">
    <property type="entry name" value="ParB/Sulfiredoxin"/>
    <property type="match status" value="1"/>
</dbReference>
<evidence type="ECO:0000256" key="2">
    <source>
        <dbReference type="SAM" id="MobiDB-lite"/>
    </source>
</evidence>
<dbReference type="NCBIfam" id="TIGR00180">
    <property type="entry name" value="parB_part"/>
    <property type="match status" value="1"/>
</dbReference>
<dbReference type="InterPro" id="IPR004437">
    <property type="entry name" value="ParB/RepB/Spo0J"/>
</dbReference>
<evidence type="ECO:0000259" key="3">
    <source>
        <dbReference type="SMART" id="SM00470"/>
    </source>
</evidence>
<evidence type="ECO:0000313" key="4">
    <source>
        <dbReference type="EMBL" id="MBB3892838.1"/>
    </source>
</evidence>
<evidence type="ECO:0000313" key="5">
    <source>
        <dbReference type="Proteomes" id="UP000530564"/>
    </source>
</evidence>
<dbReference type="InterPro" id="IPR040873">
    <property type="entry name" value="SoPB_HTH"/>
</dbReference>
<dbReference type="Proteomes" id="UP000530564">
    <property type="component" value="Unassembled WGS sequence"/>
</dbReference>
<protein>
    <submittedName>
        <fullName evidence="4">ParB family chromosome partitioning protein</fullName>
    </submittedName>
</protein>
<dbReference type="RefSeq" id="WP_183775777.1">
    <property type="nucleotide sequence ID" value="NZ_JACIDK010000006.1"/>
</dbReference>
<dbReference type="InterPro" id="IPR050336">
    <property type="entry name" value="Chromosome_partition/occlusion"/>
</dbReference>
<dbReference type="Pfam" id="PF18090">
    <property type="entry name" value="SoPB_HTH"/>
    <property type="match status" value="1"/>
</dbReference>
<dbReference type="PANTHER" id="PTHR33375">
    <property type="entry name" value="CHROMOSOME-PARTITIONING PROTEIN PARB-RELATED"/>
    <property type="match status" value="1"/>
</dbReference>
<name>A0A840A375_9CAUL</name>
<gene>
    <name evidence="4" type="ORF">GGQ61_003576</name>
</gene>
<dbReference type="InterPro" id="IPR036086">
    <property type="entry name" value="ParB/Sulfiredoxin_sf"/>
</dbReference>
<dbReference type="SUPFAM" id="SSF109709">
    <property type="entry name" value="KorB DNA-binding domain-like"/>
    <property type="match status" value="1"/>
</dbReference>
<dbReference type="GO" id="GO:0003677">
    <property type="term" value="F:DNA binding"/>
    <property type="evidence" value="ECO:0007669"/>
    <property type="project" value="InterPro"/>
</dbReference>
<dbReference type="InterPro" id="IPR003115">
    <property type="entry name" value="ParB_N"/>
</dbReference>
<organism evidence="4 5">
    <name type="scientific">Phenylobacterium haematophilum</name>
    <dbReference type="NCBI Taxonomy" id="98513"/>
    <lineage>
        <taxon>Bacteria</taxon>
        <taxon>Pseudomonadati</taxon>
        <taxon>Pseudomonadota</taxon>
        <taxon>Alphaproteobacteria</taxon>
        <taxon>Caulobacterales</taxon>
        <taxon>Caulobacteraceae</taxon>
        <taxon>Phenylobacterium</taxon>
    </lineage>
</organism>
<proteinExistence type="inferred from homology"/>
<dbReference type="AlphaFoldDB" id="A0A840A375"/>
<feature type="domain" description="ParB-like N-terminal" evidence="3">
    <location>
        <begin position="64"/>
        <end position="165"/>
    </location>
</feature>